<dbReference type="InterPro" id="IPR001647">
    <property type="entry name" value="HTH_TetR"/>
</dbReference>
<evidence type="ECO:0000256" key="3">
    <source>
        <dbReference type="ARBA" id="ARBA00023163"/>
    </source>
</evidence>
<keyword evidence="7" id="KW-1185">Reference proteome</keyword>
<evidence type="ECO:0000259" key="5">
    <source>
        <dbReference type="PROSITE" id="PS50977"/>
    </source>
</evidence>
<gene>
    <name evidence="6" type="ORF">FHX68_1377</name>
</gene>
<dbReference type="InterPro" id="IPR036271">
    <property type="entry name" value="Tet_transcr_reg_TetR-rel_C_sf"/>
</dbReference>
<dbReference type="Gene3D" id="1.10.10.60">
    <property type="entry name" value="Homeodomain-like"/>
    <property type="match status" value="1"/>
</dbReference>
<feature type="domain" description="HTH tetR-type" evidence="5">
    <location>
        <begin position="24"/>
        <end position="84"/>
    </location>
</feature>
<evidence type="ECO:0000256" key="4">
    <source>
        <dbReference type="PROSITE-ProRule" id="PRU00335"/>
    </source>
</evidence>
<dbReference type="InterPro" id="IPR011075">
    <property type="entry name" value="TetR_C"/>
</dbReference>
<evidence type="ECO:0000313" key="6">
    <source>
        <dbReference type="EMBL" id="TQM98679.1"/>
    </source>
</evidence>
<dbReference type="Gene3D" id="1.10.357.10">
    <property type="entry name" value="Tetracycline Repressor, domain 2"/>
    <property type="match status" value="1"/>
</dbReference>
<keyword evidence="1" id="KW-0805">Transcription regulation</keyword>
<dbReference type="GO" id="GO:0003677">
    <property type="term" value="F:DNA binding"/>
    <property type="evidence" value="ECO:0007669"/>
    <property type="project" value="UniProtKB-UniRule"/>
</dbReference>
<name>A0A543KUF5_9MICO</name>
<keyword evidence="2 4" id="KW-0238">DNA-binding</keyword>
<reference evidence="6 7" key="1">
    <citation type="submission" date="2019-06" db="EMBL/GenBank/DDBJ databases">
        <title>Sequencing the genomes of 1000 actinobacteria strains.</title>
        <authorList>
            <person name="Klenk H.-P."/>
        </authorList>
    </citation>
    <scope>NUCLEOTIDE SEQUENCE [LARGE SCALE GENOMIC DNA]</scope>
    <source>
        <strain evidence="6 7">DSM 20427</strain>
    </source>
</reference>
<dbReference type="AlphaFoldDB" id="A0A543KUF5"/>
<dbReference type="InterPro" id="IPR023772">
    <property type="entry name" value="DNA-bd_HTH_TetR-type_CS"/>
</dbReference>
<evidence type="ECO:0000256" key="2">
    <source>
        <dbReference type="ARBA" id="ARBA00023125"/>
    </source>
</evidence>
<dbReference type="PANTHER" id="PTHR47506">
    <property type="entry name" value="TRANSCRIPTIONAL REGULATORY PROTEIN"/>
    <property type="match status" value="1"/>
</dbReference>
<dbReference type="PANTHER" id="PTHR47506:SF1">
    <property type="entry name" value="HTH-TYPE TRANSCRIPTIONAL REGULATOR YJDC"/>
    <property type="match status" value="1"/>
</dbReference>
<comment type="caution">
    <text evidence="6">The sequence shown here is derived from an EMBL/GenBank/DDBJ whole genome shotgun (WGS) entry which is preliminary data.</text>
</comment>
<accession>A0A543KUF5</accession>
<dbReference type="SUPFAM" id="SSF46689">
    <property type="entry name" value="Homeodomain-like"/>
    <property type="match status" value="1"/>
</dbReference>
<dbReference type="InterPro" id="IPR009057">
    <property type="entry name" value="Homeodomain-like_sf"/>
</dbReference>
<dbReference type="PRINTS" id="PR00455">
    <property type="entry name" value="HTHTETR"/>
</dbReference>
<organism evidence="6 7">
    <name type="scientific">Microbacterium lacticum</name>
    <dbReference type="NCBI Taxonomy" id="33885"/>
    <lineage>
        <taxon>Bacteria</taxon>
        <taxon>Bacillati</taxon>
        <taxon>Actinomycetota</taxon>
        <taxon>Actinomycetes</taxon>
        <taxon>Micrococcales</taxon>
        <taxon>Microbacteriaceae</taxon>
        <taxon>Microbacterium</taxon>
    </lineage>
</organism>
<sequence length="209" mass="22943">MCSVRYKMSAMAATTTPTRGRPRGFDRDAALDQAIRLFWRKGYEATSVRDLSEALGIGQPSLYNAFGGKRALFEEAVGVYDQEYGGFIDAALDEEPTAAQAMRRILAEAPRRYTRRGLPRGCLMAAGDQGTDDDHIRTTLSRLREQKTHELRHRVETDIAASLLPQSTDAPGLAGYVMTVLSGLVQRARDGAPRRELENIASISATALP</sequence>
<evidence type="ECO:0000256" key="1">
    <source>
        <dbReference type="ARBA" id="ARBA00023015"/>
    </source>
</evidence>
<dbReference type="EMBL" id="VFPS01000002">
    <property type="protein sequence ID" value="TQM98679.1"/>
    <property type="molecule type" value="Genomic_DNA"/>
</dbReference>
<protein>
    <submittedName>
        <fullName evidence="6">TetR family transcriptional regulator</fullName>
    </submittedName>
</protein>
<dbReference type="PROSITE" id="PS50977">
    <property type="entry name" value="HTH_TETR_2"/>
    <property type="match status" value="1"/>
</dbReference>
<dbReference type="PROSITE" id="PS01081">
    <property type="entry name" value="HTH_TETR_1"/>
    <property type="match status" value="1"/>
</dbReference>
<keyword evidence="3" id="KW-0804">Transcription</keyword>
<dbReference type="SUPFAM" id="SSF48498">
    <property type="entry name" value="Tetracyclin repressor-like, C-terminal domain"/>
    <property type="match status" value="1"/>
</dbReference>
<dbReference type="Pfam" id="PF16925">
    <property type="entry name" value="TetR_C_13"/>
    <property type="match status" value="1"/>
</dbReference>
<dbReference type="Pfam" id="PF00440">
    <property type="entry name" value="TetR_N"/>
    <property type="match status" value="1"/>
</dbReference>
<evidence type="ECO:0000313" key="7">
    <source>
        <dbReference type="Proteomes" id="UP000319804"/>
    </source>
</evidence>
<feature type="DNA-binding region" description="H-T-H motif" evidence="4">
    <location>
        <begin position="47"/>
        <end position="66"/>
    </location>
</feature>
<dbReference type="Proteomes" id="UP000319804">
    <property type="component" value="Unassembled WGS sequence"/>
</dbReference>
<proteinExistence type="predicted"/>